<name>A0A8J5XWJ5_DIALT</name>
<dbReference type="InterPro" id="IPR001597">
    <property type="entry name" value="ArAA_b-elim_lyase/Thr_aldolase"/>
</dbReference>
<evidence type="ECO:0000313" key="9">
    <source>
        <dbReference type="Proteomes" id="UP000751190"/>
    </source>
</evidence>
<keyword evidence="3" id="KW-0663">Pyridoxal phosphate</keyword>
<dbReference type="Pfam" id="PF01212">
    <property type="entry name" value="Beta_elim_lyase"/>
    <property type="match status" value="1"/>
</dbReference>
<reference evidence="8" key="1">
    <citation type="submission" date="2021-05" db="EMBL/GenBank/DDBJ databases">
        <title>The genome of the haptophyte Pavlova lutheri (Diacronema luteri, Pavlovales) - a model for lipid biosynthesis in eukaryotic algae.</title>
        <authorList>
            <person name="Hulatt C.J."/>
            <person name="Posewitz M.C."/>
        </authorList>
    </citation>
    <scope>NUCLEOTIDE SEQUENCE</scope>
    <source>
        <strain evidence="8">NIVA-4/92</strain>
    </source>
</reference>
<dbReference type="FunFam" id="3.40.640.10:FF:000030">
    <property type="entry name" value="Low-specificity L-threonine aldolase"/>
    <property type="match status" value="1"/>
</dbReference>
<dbReference type="GO" id="GO:0008732">
    <property type="term" value="F:L-allo-threonine aldolase activity"/>
    <property type="evidence" value="ECO:0007669"/>
    <property type="project" value="TreeGrafter"/>
</dbReference>
<comment type="similarity">
    <text evidence="2">Belongs to the threonine aldolase family.</text>
</comment>
<sequence>MRAAARGARRALMSTAAPPPRQIDLRSDTVTRPTHAMRAAMASAEVGDDVFGDDPTVRRLEGTVADMFGKRAALFVPSGTMANLIAVMAHTWERGSEYILGDKAHVFLYEQGGGAQLGGAHPRTVPTRADGTLALEHVDAAIREDDQHYPVTKLICLENTHNKCGGLVLPPRYVRDVAALARARSLALHVDGARIWNAIVASGVDGGQIAADVDSLAVCLSKGLGAPVGSLLVGSAEIVARARRLRKALGGGMRQSGVLAAAGLHALEHHVPRLADDHARARAIGAELAALPGITVDMAAVRTNLLFFTVGADARLDAPELVRACAERGVLLLQFDGPVCRIVTHLDVSDDDARRAAAVVREALERGPAAQAEGARGHAGYASGCARPGAG</sequence>
<evidence type="ECO:0000313" key="8">
    <source>
        <dbReference type="EMBL" id="KAG8469962.1"/>
    </source>
</evidence>
<dbReference type="EMBL" id="JAGTXO010000002">
    <property type="protein sequence ID" value="KAG8469962.1"/>
    <property type="molecule type" value="Genomic_DNA"/>
</dbReference>
<dbReference type="InterPro" id="IPR023603">
    <property type="entry name" value="Low_specificity_L-TA-like"/>
</dbReference>
<comment type="caution">
    <text evidence="8">The sequence shown here is derived from an EMBL/GenBank/DDBJ whole genome shotgun (WGS) entry which is preliminary data.</text>
</comment>
<dbReference type="GO" id="GO:0005829">
    <property type="term" value="C:cytosol"/>
    <property type="evidence" value="ECO:0007669"/>
    <property type="project" value="TreeGrafter"/>
</dbReference>
<proteinExistence type="inferred from homology"/>
<dbReference type="PANTHER" id="PTHR48097">
    <property type="entry name" value="L-THREONINE ALDOLASE-RELATED"/>
    <property type="match status" value="1"/>
</dbReference>
<evidence type="ECO:0000256" key="3">
    <source>
        <dbReference type="ARBA" id="ARBA00022898"/>
    </source>
</evidence>
<feature type="region of interest" description="Disordered" evidence="6">
    <location>
        <begin position="1"/>
        <end position="21"/>
    </location>
</feature>
<dbReference type="Gene3D" id="3.90.1150.10">
    <property type="entry name" value="Aspartate Aminotransferase, domain 1"/>
    <property type="match status" value="1"/>
</dbReference>
<dbReference type="Gene3D" id="3.40.640.10">
    <property type="entry name" value="Type I PLP-dependent aspartate aminotransferase-like (Major domain)"/>
    <property type="match status" value="1"/>
</dbReference>
<organism evidence="8 9">
    <name type="scientific">Diacronema lutheri</name>
    <name type="common">Unicellular marine alga</name>
    <name type="synonym">Monochrysis lutheri</name>
    <dbReference type="NCBI Taxonomy" id="2081491"/>
    <lineage>
        <taxon>Eukaryota</taxon>
        <taxon>Haptista</taxon>
        <taxon>Haptophyta</taxon>
        <taxon>Pavlovophyceae</taxon>
        <taxon>Pavlovales</taxon>
        <taxon>Pavlovaceae</taxon>
        <taxon>Diacronema</taxon>
    </lineage>
</organism>
<dbReference type="GO" id="GO:0006545">
    <property type="term" value="P:glycine biosynthetic process"/>
    <property type="evidence" value="ECO:0007669"/>
    <property type="project" value="TreeGrafter"/>
</dbReference>
<protein>
    <recommendedName>
        <fullName evidence="7">Aromatic amino acid beta-eliminating lyase/threonine aldolase domain-containing protein</fullName>
    </recommendedName>
</protein>
<keyword evidence="9" id="KW-1185">Reference proteome</keyword>
<dbReference type="NCBIfam" id="NF007825">
    <property type="entry name" value="PRK10534.1"/>
    <property type="match status" value="1"/>
</dbReference>
<gene>
    <name evidence="8" type="ORF">KFE25_006417</name>
</gene>
<evidence type="ECO:0000256" key="1">
    <source>
        <dbReference type="ARBA" id="ARBA00001933"/>
    </source>
</evidence>
<feature type="modified residue" description="N6-(pyridoxal phosphate)lysine" evidence="5">
    <location>
        <position position="222"/>
    </location>
</feature>
<dbReference type="OrthoDB" id="10261951at2759"/>
<dbReference type="FunFam" id="3.90.1150.10:FF:000041">
    <property type="entry name" value="Low-specificity L-threonine aldolase"/>
    <property type="match status" value="1"/>
</dbReference>
<dbReference type="InterPro" id="IPR015422">
    <property type="entry name" value="PyrdxlP-dep_Trfase_small"/>
</dbReference>
<dbReference type="OMA" id="VQTNIVI"/>
<dbReference type="GO" id="GO:0006567">
    <property type="term" value="P:L-threonine catabolic process"/>
    <property type="evidence" value="ECO:0007669"/>
    <property type="project" value="TreeGrafter"/>
</dbReference>
<evidence type="ECO:0000259" key="7">
    <source>
        <dbReference type="Pfam" id="PF01212"/>
    </source>
</evidence>
<dbReference type="AlphaFoldDB" id="A0A8J5XWJ5"/>
<evidence type="ECO:0000256" key="2">
    <source>
        <dbReference type="ARBA" id="ARBA00006966"/>
    </source>
</evidence>
<evidence type="ECO:0000256" key="6">
    <source>
        <dbReference type="SAM" id="MobiDB-lite"/>
    </source>
</evidence>
<dbReference type="PIRSF" id="PIRSF017617">
    <property type="entry name" value="Thr_aldolase"/>
    <property type="match status" value="1"/>
</dbReference>
<keyword evidence="4" id="KW-0456">Lyase</keyword>
<dbReference type="SUPFAM" id="SSF53383">
    <property type="entry name" value="PLP-dependent transferases"/>
    <property type="match status" value="1"/>
</dbReference>
<accession>A0A8J5XWJ5</accession>
<evidence type="ECO:0000256" key="5">
    <source>
        <dbReference type="PIRSR" id="PIRSR017617-1"/>
    </source>
</evidence>
<comment type="cofactor">
    <cofactor evidence="1">
        <name>pyridoxal 5'-phosphate</name>
        <dbReference type="ChEBI" id="CHEBI:597326"/>
    </cofactor>
</comment>
<dbReference type="InterPro" id="IPR015424">
    <property type="entry name" value="PyrdxlP-dep_Trfase"/>
</dbReference>
<feature type="domain" description="Aromatic amino acid beta-eliminating lyase/threonine aldolase" evidence="7">
    <location>
        <begin position="24"/>
        <end position="308"/>
    </location>
</feature>
<dbReference type="PANTHER" id="PTHR48097:SF9">
    <property type="entry name" value="L-THREONINE ALDOLASE"/>
    <property type="match status" value="1"/>
</dbReference>
<dbReference type="InterPro" id="IPR015421">
    <property type="entry name" value="PyrdxlP-dep_Trfase_major"/>
</dbReference>
<dbReference type="Proteomes" id="UP000751190">
    <property type="component" value="Unassembled WGS sequence"/>
</dbReference>
<dbReference type="NCBIfam" id="NF041359">
    <property type="entry name" value="GntG_guanitoxin"/>
    <property type="match status" value="1"/>
</dbReference>
<evidence type="ECO:0000256" key="4">
    <source>
        <dbReference type="ARBA" id="ARBA00023239"/>
    </source>
</evidence>